<organism evidence="2 3">
    <name type="scientific">Luteimonas terrae</name>
    <dbReference type="NCBI Taxonomy" id="1530191"/>
    <lineage>
        <taxon>Bacteria</taxon>
        <taxon>Pseudomonadati</taxon>
        <taxon>Pseudomonadota</taxon>
        <taxon>Gammaproteobacteria</taxon>
        <taxon>Lysobacterales</taxon>
        <taxon>Lysobacteraceae</taxon>
        <taxon>Luteimonas</taxon>
    </lineage>
</organism>
<reference evidence="2 3" key="1">
    <citation type="submission" date="2023-07" db="EMBL/GenBank/DDBJ databases">
        <title>Sorghum-associated microbial communities from plants grown in Nebraska, USA.</title>
        <authorList>
            <person name="Schachtman D."/>
        </authorList>
    </citation>
    <scope>NUCLEOTIDE SEQUENCE [LARGE SCALE GENOMIC DNA]</scope>
    <source>
        <strain evidence="2 3">4099</strain>
    </source>
</reference>
<keyword evidence="3" id="KW-1185">Reference proteome</keyword>
<evidence type="ECO:0008006" key="4">
    <source>
        <dbReference type="Google" id="ProtNLM"/>
    </source>
</evidence>
<evidence type="ECO:0000313" key="2">
    <source>
        <dbReference type="EMBL" id="MDR7193358.1"/>
    </source>
</evidence>
<dbReference type="RefSeq" id="WP_310235468.1">
    <property type="nucleotide sequence ID" value="NZ_JAVDWO010000007.1"/>
</dbReference>
<sequence length="2026" mass="215274">MGLMECPAGHGQLITTPHPVTLEGQTNIAAELIPGETLGAFLRRSVPDWTGDAWEVRINGVLMPVEVMDRVRPKDGTVIEVRGVVRKQALYIVAMIALTYFTMGAGAAWAGALGATGMAATAVYAAAFVAGSILINKVLGPKPASSGGQAQQQTVYNIGAGRNQARQYQPLPLVFGTVKFAPDIVSAPYNWYEGDDQYLGMVLTPGINAHSFEPLFNGDALLSSFQGVQVFQSGFPALAQQQIPLYSNADTITGGELNKNQTWVQRTTPAGTVRVQINLEYILGDMTSKQKPYLNVETVESQFRPVGTTNWLPLISRDFANSSYDPKRATLSRDVAEGQYDVRVRIRGRAVDGGGSNGRSQWNWTTMTAVQADTATYAGIPRIGVRIKATGQLNGAPDELRCVVHSRPIPVWKGPGTGWVTEETSNPGAQILQYSRGITDEKGHRIGGIGLTDDMIDIAALQAFMLHCAANSFEYNYVVKDARSHDEMVNSLAAAGFGQVTWAGGRLSVVWAAVDQPLSGVVNMATIKKGEFQVDYTLANAADGVEVTYFDVEAWETRTIRIPAPGVTTMLNPAQIALEGVGHEWHAAMLGRWHLAQSLYQYKDISFATDIEHLSYQRLSLLSLSHDLTQWGFSGRLRGASIVGGVVSLALDEPVRAPPAGSAYIGLRIPGERTYRVFGVQAFTGESNSLTLTSAWPNDAPLPGDTAGNPAHDTLWCYDFKATPGYRVRVVAIEPESDLKGARVAVVPESPEFWHYVLTGEYIPAPNESLLQTRPIASNLGISERQVVQGDTVFTELVASFEITGPVGDVVVQMSNENGELEEVARTTTRTAAWRIPGAGTYQVVVRPFSPDGQPGVAVATIYSTIGADAPPVLVDLFDVEERSGGVRLYTWGWLTGTTQSADFAGVEIRYVAGNVPAPEWEAMTPVGEDGYHTAPFEAVIPESGQWTFAARSRNTSGTLSTGMRVLTKTLGKNLGEQIGGIGESLDEITQRQVEEQARLDQAIYDSAQAALANASAIAAESLARAQALADEALVRADGDAALADAVLQEATNRGTAITNLQTIMQSADESLAQEIAQISAGTGEQFDPARIWYFDTDLEAWSGNGTPTVVDGWLRPANHASAPYVQSPDNLGIDGSAYRFAKLRIRRVGAPAWRGAVQWTTTTDNVFNTAKQATIPEPTFDANGVATIDFRDIAWWPATVRRVRLLVSTAQTAASYFLIDWIAIGRPTPGAGVAALQEERTARIAGDSAEATQRNTLAAQLRGAYEGTDVAGVATGLMYSERTARATADAANLGALSAEVTARETLQAQVTDATTGLPATRARLIAEETARADADTGLSQRITVTEAAVAAPNFAAVKSWQFVNASPGYNGFSVANASLSSFVAPSNFGATAVTATANDPNFVTPIFEIDGKTANVVRALVRRRSGDSAWDGRLFWATPSHTFQMANSAVSDKTPSRGGGASDWTMIEWNLSTDADWNSSTITRLRFDFDGGAASIVDVRSISIGIKDGTLASSASVAAVEQASTSADLAQSIRTGLIEARMSDSTGQLASAASVLAASQAAATATGAVAQDLASVSVQVNGQSASITNLSEVSASATSGNAILDPSFESPAAGMWSFSSASISLGINNPRTGANCLTMFGSATPGHARNSGAMTPVKVGDTIPLQFWVRRGSAVPNGYCRINVRWFRSNKTEISYVGTNCSTTSATTSWALVPGSITVPAEAAYAQFEMATTNTVTTAAYVVDDVEAVMPNSVTTAARAKNTVVLDVNGNVSGTVNENDGTRSVFSIIASVFRVISSGSAGLDWENGHLRAYFAGAQLLLGSNFGTGDLMMWAGPNVGAANCTKANGLFWLDSVGTGYFAGEVLQGVLRAFESNTTVSTTATVSTGTINTKTKAVAVQGRFNYSAVQAYNGATSNITLGTGSTRATVLLERRYRNADDTAWESFVTLAEQPLMGGVEVTNLSDGPSVIQWSINGQISATDAASVRKREYRTRVVSLSRQAHSVTNPGTTPAMVQNQYQSIESME</sequence>
<evidence type="ECO:0000313" key="3">
    <source>
        <dbReference type="Proteomes" id="UP001256588"/>
    </source>
</evidence>
<name>A0ABU1XXC3_9GAMM</name>
<feature type="transmembrane region" description="Helical" evidence="1">
    <location>
        <begin position="89"/>
        <end position="109"/>
    </location>
</feature>
<dbReference type="EMBL" id="JAVDWO010000007">
    <property type="protein sequence ID" value="MDR7193358.1"/>
    <property type="molecule type" value="Genomic_DNA"/>
</dbReference>
<keyword evidence="1" id="KW-0472">Membrane</keyword>
<keyword evidence="1" id="KW-0812">Transmembrane</keyword>
<dbReference type="Gene3D" id="2.60.120.260">
    <property type="entry name" value="Galactose-binding domain-like"/>
    <property type="match status" value="1"/>
</dbReference>
<keyword evidence="1" id="KW-1133">Transmembrane helix</keyword>
<dbReference type="Proteomes" id="UP001256588">
    <property type="component" value="Unassembled WGS sequence"/>
</dbReference>
<comment type="caution">
    <text evidence="2">The sequence shown here is derived from an EMBL/GenBank/DDBJ whole genome shotgun (WGS) entry which is preliminary data.</text>
</comment>
<gene>
    <name evidence="2" type="ORF">J2W68_002092</name>
</gene>
<protein>
    <recommendedName>
        <fullName evidence="4">Tip attachment protein J domain-containing protein</fullName>
    </recommendedName>
</protein>
<evidence type="ECO:0000256" key="1">
    <source>
        <dbReference type="SAM" id="Phobius"/>
    </source>
</evidence>
<proteinExistence type="predicted"/>
<dbReference type="NCBIfam" id="NF040662">
    <property type="entry name" value="attach_TipJ_rel"/>
    <property type="match status" value="1"/>
</dbReference>
<accession>A0ABU1XXC3</accession>